<reference evidence="1 2" key="1">
    <citation type="journal article" date="2018" name="Evol. Lett.">
        <title>Horizontal gene cluster transfer increased hallucinogenic mushroom diversity.</title>
        <authorList>
            <person name="Reynolds H.T."/>
            <person name="Vijayakumar V."/>
            <person name="Gluck-Thaler E."/>
            <person name="Korotkin H.B."/>
            <person name="Matheny P.B."/>
            <person name="Slot J.C."/>
        </authorList>
    </citation>
    <scope>NUCLEOTIDE SEQUENCE [LARGE SCALE GENOMIC DNA]</scope>
    <source>
        <strain evidence="1 2">2631</strain>
    </source>
</reference>
<dbReference type="AlphaFoldDB" id="A0A409XIE8"/>
<proteinExistence type="predicted"/>
<dbReference type="InParanoid" id="A0A409XIE8"/>
<evidence type="ECO:0000313" key="2">
    <source>
        <dbReference type="Proteomes" id="UP000283269"/>
    </source>
</evidence>
<dbReference type="STRING" id="93625.A0A409XIE8"/>
<dbReference type="OrthoDB" id="2564234at2759"/>
<accession>A0A409XIE8</accession>
<evidence type="ECO:0000313" key="1">
    <source>
        <dbReference type="EMBL" id="PPQ90545.1"/>
    </source>
</evidence>
<organism evidence="1 2">
    <name type="scientific">Psilocybe cyanescens</name>
    <dbReference type="NCBI Taxonomy" id="93625"/>
    <lineage>
        <taxon>Eukaryota</taxon>
        <taxon>Fungi</taxon>
        <taxon>Dikarya</taxon>
        <taxon>Basidiomycota</taxon>
        <taxon>Agaricomycotina</taxon>
        <taxon>Agaricomycetes</taxon>
        <taxon>Agaricomycetidae</taxon>
        <taxon>Agaricales</taxon>
        <taxon>Agaricineae</taxon>
        <taxon>Strophariaceae</taxon>
        <taxon>Psilocybe</taxon>
    </lineage>
</organism>
<dbReference type="Proteomes" id="UP000283269">
    <property type="component" value="Unassembled WGS sequence"/>
</dbReference>
<dbReference type="Gene3D" id="2.60.120.260">
    <property type="entry name" value="Galactose-binding domain-like"/>
    <property type="match status" value="2"/>
</dbReference>
<protein>
    <submittedName>
        <fullName evidence="1">Uncharacterized protein</fullName>
    </submittedName>
</protein>
<comment type="caution">
    <text evidence="1">The sequence shown here is derived from an EMBL/GenBank/DDBJ whole genome shotgun (WGS) entry which is preliminary data.</text>
</comment>
<dbReference type="EMBL" id="NHYD01001616">
    <property type="protein sequence ID" value="PPQ90545.1"/>
    <property type="molecule type" value="Genomic_DNA"/>
</dbReference>
<keyword evidence="2" id="KW-1185">Reference proteome</keyword>
<name>A0A409XIE8_PSICY</name>
<sequence>MPSFTTVIEDTSPLLVYSANWGAGKSETDTKADQYTQSSFTLTQTNGASMSFSFYGSSVAVYGARRGNHGSYNAKVDSSAALPFSGQSNTDQFNQTMFTANVNLGLHNLSITNGDNTFFDVDYVTFESSVGKDDEDLIVNTYQDTHPAFSYTPSSAWNTPSNVGTFLGGSGQCVAKRLRDAVALYGPVGPNSSSTYSVQVDKQTPLFFSANKVFYHPQQVLYFAGNLGAGPHTLQIQPLGQTGEFAIDYAAIYTTPSLGGR</sequence>
<gene>
    <name evidence="1" type="ORF">CVT25_015859</name>
</gene>